<dbReference type="Proteomes" id="UP000234681">
    <property type="component" value="Chromosome 4"/>
</dbReference>
<keyword evidence="1" id="KW-0472">Membrane</keyword>
<keyword evidence="1" id="KW-1133">Transmembrane helix</keyword>
<feature type="transmembrane region" description="Helical" evidence="1">
    <location>
        <begin position="21"/>
        <end position="42"/>
    </location>
</feature>
<evidence type="ECO:0000256" key="1">
    <source>
        <dbReference type="SAM" id="Phobius"/>
    </source>
</evidence>
<keyword evidence="1" id="KW-0812">Transmembrane</keyword>
<dbReference type="AlphaFoldDB" id="A6IAG6"/>
<dbReference type="EMBL" id="CH473957">
    <property type="protein sequence ID" value="EDL91084.1"/>
    <property type="molecule type" value="Genomic_DNA"/>
</dbReference>
<sequence length="72" mass="8750">MGYTYSSHHSIYVCMYVRMYACMHACMYVCMYVCIYVCMYVYNNNDRRAHELKREQGGYLGRFGRREGKREM</sequence>
<evidence type="ECO:0000313" key="3">
    <source>
        <dbReference type="Proteomes" id="UP000234681"/>
    </source>
</evidence>
<protein>
    <submittedName>
        <fullName evidence="2">RCG56563</fullName>
    </submittedName>
</protein>
<reference evidence="3" key="1">
    <citation type="submission" date="2005-09" db="EMBL/GenBank/DDBJ databases">
        <authorList>
            <person name="Mural R.J."/>
            <person name="Li P.W."/>
            <person name="Adams M.D."/>
            <person name="Amanatides P.G."/>
            <person name="Baden-Tillson H."/>
            <person name="Barnstead M."/>
            <person name="Chin S.H."/>
            <person name="Dew I."/>
            <person name="Evans C.A."/>
            <person name="Ferriera S."/>
            <person name="Flanigan M."/>
            <person name="Fosler C."/>
            <person name="Glodek A."/>
            <person name="Gu Z."/>
            <person name="Holt R.A."/>
            <person name="Jennings D."/>
            <person name="Kraft C.L."/>
            <person name="Lu F."/>
            <person name="Nguyen T."/>
            <person name="Nusskern D.R."/>
            <person name="Pfannkoch C.M."/>
            <person name="Sitter C."/>
            <person name="Sutton G.G."/>
            <person name="Venter J.C."/>
            <person name="Wang Z."/>
            <person name="Woodage T."/>
            <person name="Zheng X.H."/>
            <person name="Zhong F."/>
        </authorList>
    </citation>
    <scope>NUCLEOTIDE SEQUENCE [LARGE SCALE GENOMIC DNA]</scope>
    <source>
        <strain>BN</strain>
        <strain evidence="3">Sprague-Dawley</strain>
    </source>
</reference>
<evidence type="ECO:0000313" key="2">
    <source>
        <dbReference type="EMBL" id="EDL91084.1"/>
    </source>
</evidence>
<accession>A6IAG6</accession>
<organism evidence="2 3">
    <name type="scientific">Rattus norvegicus</name>
    <name type="common">Rat</name>
    <dbReference type="NCBI Taxonomy" id="10116"/>
    <lineage>
        <taxon>Eukaryota</taxon>
        <taxon>Metazoa</taxon>
        <taxon>Chordata</taxon>
        <taxon>Craniata</taxon>
        <taxon>Vertebrata</taxon>
        <taxon>Euteleostomi</taxon>
        <taxon>Mammalia</taxon>
        <taxon>Eutheria</taxon>
        <taxon>Euarchontoglires</taxon>
        <taxon>Glires</taxon>
        <taxon>Rodentia</taxon>
        <taxon>Myomorpha</taxon>
        <taxon>Muroidea</taxon>
        <taxon>Muridae</taxon>
        <taxon>Murinae</taxon>
        <taxon>Rattus</taxon>
    </lineage>
</organism>
<proteinExistence type="predicted"/>
<gene>
    <name evidence="2" type="ORF">rCG_56563</name>
</gene>
<name>A6IAG6_RAT</name>